<dbReference type="Proteomes" id="UP000504607">
    <property type="component" value="Chromosome 2"/>
</dbReference>
<keyword evidence="1" id="KW-1185">Reference proteome</keyword>
<dbReference type="RefSeq" id="XP_019703673.1">
    <property type="nucleotide sequence ID" value="XM_019848114.2"/>
</dbReference>
<dbReference type="GeneID" id="109505440"/>
<proteinExistence type="predicted"/>
<dbReference type="KEGG" id="egu:109505440"/>
<reference evidence="2" key="1">
    <citation type="submission" date="2025-08" db="UniProtKB">
        <authorList>
            <consortium name="RefSeq"/>
        </authorList>
    </citation>
    <scope>IDENTIFICATION</scope>
</reference>
<evidence type="ECO:0000313" key="1">
    <source>
        <dbReference type="Proteomes" id="UP000504607"/>
    </source>
</evidence>
<gene>
    <name evidence="2" type="primary">LOC109505440</name>
</gene>
<dbReference type="PANTHER" id="PTHR33320">
    <property type="entry name" value="METHIONYL-TRNA SYNTHETASE"/>
    <property type="match status" value="1"/>
</dbReference>
<evidence type="ECO:0000313" key="2">
    <source>
        <dbReference type="RefSeq" id="XP_019703673.1"/>
    </source>
</evidence>
<organism evidence="1 2">
    <name type="scientific">Elaeis guineensis var. tenera</name>
    <name type="common">Oil palm</name>
    <dbReference type="NCBI Taxonomy" id="51953"/>
    <lineage>
        <taxon>Eukaryota</taxon>
        <taxon>Viridiplantae</taxon>
        <taxon>Streptophyta</taxon>
        <taxon>Embryophyta</taxon>
        <taxon>Tracheophyta</taxon>
        <taxon>Spermatophyta</taxon>
        <taxon>Magnoliopsida</taxon>
        <taxon>Liliopsida</taxon>
        <taxon>Arecaceae</taxon>
        <taxon>Arecoideae</taxon>
        <taxon>Cocoseae</taxon>
        <taxon>Elaeidinae</taxon>
        <taxon>Elaeis</taxon>
    </lineage>
</organism>
<accession>A0A6J0PDN8</accession>
<dbReference type="InParanoid" id="A0A6J0PDN8"/>
<dbReference type="OrthoDB" id="610577at2759"/>
<dbReference type="PANTHER" id="PTHR33320:SF30">
    <property type="entry name" value="OS04G0606200 PROTEIN"/>
    <property type="match status" value="1"/>
</dbReference>
<name>A0A6J0PDN8_ELAGV</name>
<protein>
    <submittedName>
        <fullName evidence="2">Uncharacterized protein LOC109505440</fullName>
    </submittedName>
</protein>
<sequence length="67" mass="7438">MCLVFVCDEEVRVLGTQQAPGNCPYCGGVVMATDVEAAWRLCCLPLCLKTKRKYSCTSCSRRLVTYP</sequence>
<dbReference type="AlphaFoldDB" id="A0A6J0PDN8"/>
<dbReference type="FunCoup" id="A0A6J0PDN8">
    <property type="interactions" value="800"/>
</dbReference>